<name>A0A915YEE4_9BACT</name>
<organism evidence="1 2">
    <name type="scientific">Aureispira anguillae</name>
    <dbReference type="NCBI Taxonomy" id="2864201"/>
    <lineage>
        <taxon>Bacteria</taxon>
        <taxon>Pseudomonadati</taxon>
        <taxon>Bacteroidota</taxon>
        <taxon>Saprospiria</taxon>
        <taxon>Saprospirales</taxon>
        <taxon>Saprospiraceae</taxon>
        <taxon>Aureispira</taxon>
    </lineage>
</organism>
<proteinExistence type="predicted"/>
<protein>
    <submittedName>
        <fullName evidence="1">Uncharacterized protein</fullName>
    </submittedName>
</protein>
<gene>
    <name evidence="1" type="ORF">AsAng_0021900</name>
</gene>
<dbReference type="Proteomes" id="UP001060919">
    <property type="component" value="Chromosome"/>
</dbReference>
<dbReference type="KEGG" id="aup:AsAng_0021900"/>
<dbReference type="AlphaFoldDB" id="A0A915YEE4"/>
<accession>A0A915YEE4</accession>
<dbReference type="RefSeq" id="WP_264792651.1">
    <property type="nucleotide sequence ID" value="NZ_AP026867.1"/>
</dbReference>
<evidence type="ECO:0000313" key="2">
    <source>
        <dbReference type="Proteomes" id="UP001060919"/>
    </source>
</evidence>
<dbReference type="EMBL" id="AP026867">
    <property type="protein sequence ID" value="BDS11476.1"/>
    <property type="molecule type" value="Genomic_DNA"/>
</dbReference>
<reference evidence="1" key="1">
    <citation type="submission" date="2022-09" db="EMBL/GenBank/DDBJ databases">
        <title>Aureispira anguillicida sp. nov., isolated from Leptocephalus of Japanese eel Anguilla japonica.</title>
        <authorList>
            <person name="Yuasa K."/>
            <person name="Mekata T."/>
            <person name="Ikunari K."/>
        </authorList>
    </citation>
    <scope>NUCLEOTIDE SEQUENCE</scope>
    <source>
        <strain evidence="1">EL160426</strain>
    </source>
</reference>
<keyword evidence="2" id="KW-1185">Reference proteome</keyword>
<evidence type="ECO:0000313" key="1">
    <source>
        <dbReference type="EMBL" id="BDS11476.1"/>
    </source>
</evidence>
<sequence length="84" mass="9570">MPTNESKSFQTFKDRIHNLRQHLQVIDASLKKTSQWLGSYTPKTVAIATALGVSSQNYNYLNKPISSHNSMIKYTKKKMLNLPS</sequence>